<dbReference type="GO" id="GO:0004386">
    <property type="term" value="F:helicase activity"/>
    <property type="evidence" value="ECO:0007669"/>
    <property type="project" value="InterPro"/>
</dbReference>
<dbReference type="Gene3D" id="3.40.960.10">
    <property type="entry name" value="VSR Endonuclease"/>
    <property type="match status" value="1"/>
</dbReference>
<reference evidence="4" key="1">
    <citation type="submission" date="2020-01" db="EMBL/GenBank/DDBJ databases">
        <authorList>
            <person name="Meier V. D."/>
            <person name="Meier V D."/>
        </authorList>
    </citation>
    <scope>NUCLEOTIDE SEQUENCE</scope>
    <source>
        <strain evidence="4">HLG_WM_MAG_10</strain>
    </source>
</reference>
<dbReference type="InterPro" id="IPR027417">
    <property type="entry name" value="P-loop_NTPase"/>
</dbReference>
<dbReference type="Pfam" id="PF13195">
    <property type="entry name" value="DUF4011"/>
    <property type="match status" value="1"/>
</dbReference>
<evidence type="ECO:0008006" key="5">
    <source>
        <dbReference type="Google" id="ProtNLM"/>
    </source>
</evidence>
<dbReference type="InterPro" id="IPR047187">
    <property type="entry name" value="SF1_C_Upf1"/>
</dbReference>
<evidence type="ECO:0000259" key="2">
    <source>
        <dbReference type="Pfam" id="PF13087"/>
    </source>
</evidence>
<dbReference type="Pfam" id="PF13086">
    <property type="entry name" value="AAA_11"/>
    <property type="match status" value="1"/>
</dbReference>
<feature type="domain" description="Restriction endonuclease type II-like" evidence="3">
    <location>
        <begin position="1223"/>
        <end position="1319"/>
    </location>
</feature>
<dbReference type="InterPro" id="IPR049468">
    <property type="entry name" value="Restrct_endonuc-II-like_dom"/>
</dbReference>
<sequence length="1330" mass="154244">MNKQFVTYLNNKLKTGNLHTIHLNALPERYITRLDLTSLDLINGKDGATEVFPSASNSVSEDFLLQNLLSKPKFQYKISFDEVPFSSLSSDDKNLYDDLARRLNAIYNQNEDNFLEHGIRTFGFGYPLLIKQSATDPSKIIKAPLLIWSLDIHRSNATKNQWVISKSSDAPIYVNDVLLSYINTEESINIDETPIHFPENNLISVEQLQEVLHTLLSKFSYEVKDLDVQINPVLDKASIEAKASQAPEILWSGILGMFRTQKQSIIKDTDQLIANFDQMGFNDLGLKTPRLSNNTSVDSDPSQEEIIRTLDEREFKVIQGPPGTGKSQSLTAIITNTLENQGKVLVVCEKKTALNVIFSNLQKLGLEKLVAIIDDVDRDRKKIVSSVRQITNVVKLKHQRFNEKNYSSKLKRYNKLTLAFNRKHRNLLKNTFRDFNLKEIITDYLRYKRVSPVSEILFENLALDLSEREFDYLTRYIEQGCDLFSDVDPKAYVFDGLAARFFEEMAYSIKNERAMFDKIKQEKQFLLEVGIDKLSLAKAPVVLAAFPTTIKTTFDFKLFRNMVQTVQHALLFWEERYRLLLKLNQHLEHTSIIRPNGFSMKVRRLSLFYQKIYNHIKTLTELQEQLEKLQTVVDTIPNVETLDVLKQTGSTKAMQLFSSKAKVINNFWQKAPPICLKINKMLQKSNFQQVENELFEEERQTVPRMEDVLYITEQLDKCIQQKPVFKEYFEWRIFFESTTVLVQNCLNILREASSPEHWDSIFKFNYLYLLIDLESARLGEFNTNDKPLEKLIEIQAELQRLQKRKILKTWEAKQHENIRQFNKKSNIKWLFNHRKNSKYSRKNSLRNILHEEFDLFTNIFPVVLVNPVVASSIMPLKPNLFDVVLFDEASQLRLEDTYPSLIRGRIKVISGDKHQMPPSNYFSSDISVDSNDFLSDLANKNDSFDKGNPLYLAESESLLEFGNNLNPNRVHTSYLDFHYRSYHPDLINFSNAAFYGSRLITLPAKNHYKPLRFFHLEGVYNASGTNLVEAARIINFLKEDYPINDDGTYPSLGIATFNMQQRNLIKDLIHEQTIQDSQFRQKMNQIGIEDNWFVKNLENVQGDERDIIIISTTFGLNPDGEFKQAFGLLNSKRGYRLLNVIITRAKQQLCIFSSIPKEYFTKYTSAILEKGNRGKAILYAYLDYVYAIEEENQEAKETILDLLKDACDEEGLSIHDDPSETPFEDELYNYLTDIIQEDQLVSNYQMGGYHVDFVILDANQEPCIALECDGAPWHNTPQAFAYDLHRQRILGEQGLKIFRIWSKAWWPNPEKELDKLRELILSICPESLNS</sequence>
<dbReference type="SUPFAM" id="SSF52980">
    <property type="entry name" value="Restriction endonuclease-like"/>
    <property type="match status" value="1"/>
</dbReference>
<dbReference type="InterPro" id="IPR041677">
    <property type="entry name" value="DNA2/NAM7_AAA_11"/>
</dbReference>
<accession>A0A6S6S1G7</accession>
<dbReference type="InterPro" id="IPR025103">
    <property type="entry name" value="DUF4011"/>
</dbReference>
<name>A0A6S6S1G7_9BACT</name>
<proteinExistence type="predicted"/>
<organism evidence="4">
    <name type="scientific">uncultured Aureispira sp</name>
    <dbReference type="NCBI Taxonomy" id="1331704"/>
    <lineage>
        <taxon>Bacteria</taxon>
        <taxon>Pseudomonadati</taxon>
        <taxon>Bacteroidota</taxon>
        <taxon>Saprospiria</taxon>
        <taxon>Saprospirales</taxon>
        <taxon>Saprospiraceae</taxon>
        <taxon>Aureispira</taxon>
        <taxon>environmental samples</taxon>
    </lineage>
</organism>
<dbReference type="InterPro" id="IPR011335">
    <property type="entry name" value="Restrct_endonuc-II-like"/>
</dbReference>
<feature type="domain" description="DNA2/NAM7 helicase helicase" evidence="1">
    <location>
        <begin position="301"/>
        <end position="420"/>
    </location>
</feature>
<dbReference type="InterPro" id="IPR045055">
    <property type="entry name" value="DNA2/NAM7-like"/>
</dbReference>
<evidence type="ECO:0000259" key="3">
    <source>
        <dbReference type="Pfam" id="PF18741"/>
    </source>
</evidence>
<dbReference type="Pfam" id="PF13087">
    <property type="entry name" value="AAA_12"/>
    <property type="match status" value="1"/>
</dbReference>
<gene>
    <name evidence="4" type="ORF">HELGO_WM29917</name>
</gene>
<feature type="domain" description="DNA2/NAM7 helicase-like C-terminal" evidence="2">
    <location>
        <begin position="963"/>
        <end position="1153"/>
    </location>
</feature>
<dbReference type="Gene3D" id="3.40.50.300">
    <property type="entry name" value="P-loop containing nucleotide triphosphate hydrolases"/>
    <property type="match status" value="3"/>
</dbReference>
<dbReference type="Pfam" id="PF18741">
    <property type="entry name" value="MTES_1575"/>
    <property type="match status" value="1"/>
</dbReference>
<dbReference type="EMBL" id="CACVAQ010000048">
    <property type="protein sequence ID" value="CAA6799993.1"/>
    <property type="molecule type" value="Genomic_DNA"/>
</dbReference>
<dbReference type="PANTHER" id="PTHR10887">
    <property type="entry name" value="DNA2/NAM7 HELICASE FAMILY"/>
    <property type="match status" value="1"/>
</dbReference>
<dbReference type="InterPro" id="IPR041679">
    <property type="entry name" value="DNA2/NAM7-like_C"/>
</dbReference>
<dbReference type="SUPFAM" id="SSF52540">
    <property type="entry name" value="P-loop containing nucleoside triphosphate hydrolases"/>
    <property type="match status" value="1"/>
</dbReference>
<dbReference type="CDD" id="cd18808">
    <property type="entry name" value="SF1_C_Upf1"/>
    <property type="match status" value="1"/>
</dbReference>
<protein>
    <recommendedName>
        <fullName evidence="5">DNA helicase</fullName>
    </recommendedName>
</protein>
<evidence type="ECO:0000313" key="4">
    <source>
        <dbReference type="EMBL" id="CAA6799993.1"/>
    </source>
</evidence>
<evidence type="ECO:0000259" key="1">
    <source>
        <dbReference type="Pfam" id="PF13086"/>
    </source>
</evidence>